<dbReference type="AlphaFoldDB" id="A0A239B723"/>
<dbReference type="OrthoDB" id="3686802at2"/>
<evidence type="ECO:0000313" key="3">
    <source>
        <dbReference type="Proteomes" id="UP000198282"/>
    </source>
</evidence>
<keyword evidence="1" id="KW-0472">Membrane</keyword>
<evidence type="ECO:0000256" key="1">
    <source>
        <dbReference type="SAM" id="Phobius"/>
    </source>
</evidence>
<dbReference type="PANTHER" id="PTHR37305:SF1">
    <property type="entry name" value="MEMBRANE PROTEIN"/>
    <property type="match status" value="1"/>
</dbReference>
<reference evidence="2 3" key="1">
    <citation type="submission" date="2017-06" db="EMBL/GenBank/DDBJ databases">
        <authorList>
            <person name="Kim H.J."/>
            <person name="Triplett B.A."/>
        </authorList>
    </citation>
    <scope>NUCLEOTIDE SEQUENCE [LARGE SCALE GENOMIC DNA]</scope>
    <source>
        <strain evidence="2 3">CGMCC 4.2132</strain>
    </source>
</reference>
<dbReference type="PANTHER" id="PTHR37305">
    <property type="entry name" value="INTEGRAL MEMBRANE PROTEIN-RELATED"/>
    <property type="match status" value="1"/>
</dbReference>
<name>A0A239B723_9ACTN</name>
<dbReference type="GO" id="GO:0140359">
    <property type="term" value="F:ABC-type transporter activity"/>
    <property type="evidence" value="ECO:0007669"/>
    <property type="project" value="InterPro"/>
</dbReference>
<dbReference type="GO" id="GO:0005886">
    <property type="term" value="C:plasma membrane"/>
    <property type="evidence" value="ECO:0007669"/>
    <property type="project" value="UniProtKB-SubCell"/>
</dbReference>
<dbReference type="RefSeq" id="WP_089205739.1">
    <property type="nucleotide sequence ID" value="NZ_FZOD01000003.1"/>
</dbReference>
<feature type="transmembrane region" description="Helical" evidence="1">
    <location>
        <begin position="125"/>
        <end position="150"/>
    </location>
</feature>
<feature type="transmembrane region" description="Helical" evidence="1">
    <location>
        <begin position="156"/>
        <end position="183"/>
    </location>
</feature>
<keyword evidence="1" id="KW-0812">Transmembrane</keyword>
<feature type="transmembrane region" description="Helical" evidence="1">
    <location>
        <begin position="195"/>
        <end position="219"/>
    </location>
</feature>
<feature type="transmembrane region" description="Helical" evidence="1">
    <location>
        <begin position="239"/>
        <end position="259"/>
    </location>
</feature>
<accession>A0A239B723</accession>
<keyword evidence="3" id="KW-1185">Reference proteome</keyword>
<feature type="transmembrane region" description="Helical" evidence="1">
    <location>
        <begin position="76"/>
        <end position="99"/>
    </location>
</feature>
<organism evidence="2 3">
    <name type="scientific">Streptosporangium subroseum</name>
    <dbReference type="NCBI Taxonomy" id="106412"/>
    <lineage>
        <taxon>Bacteria</taxon>
        <taxon>Bacillati</taxon>
        <taxon>Actinomycetota</taxon>
        <taxon>Actinomycetes</taxon>
        <taxon>Streptosporangiales</taxon>
        <taxon>Streptosporangiaceae</taxon>
        <taxon>Streptosporangium</taxon>
    </lineage>
</organism>
<evidence type="ECO:0000313" key="2">
    <source>
        <dbReference type="EMBL" id="SNS03686.1"/>
    </source>
</evidence>
<proteinExistence type="predicted"/>
<keyword evidence="1" id="KW-1133">Transmembrane helix</keyword>
<gene>
    <name evidence="2" type="ORF">SAMN05216276_10035</name>
</gene>
<dbReference type="Pfam" id="PF12679">
    <property type="entry name" value="ABC2_membrane_2"/>
    <property type="match status" value="1"/>
</dbReference>
<protein>
    <submittedName>
        <fullName evidence="2">ABC-2 type transport system permease protein</fullName>
    </submittedName>
</protein>
<dbReference type="Proteomes" id="UP000198282">
    <property type="component" value="Unassembled WGS sequence"/>
</dbReference>
<feature type="transmembrane region" description="Helical" evidence="1">
    <location>
        <begin position="16"/>
        <end position="37"/>
    </location>
</feature>
<dbReference type="EMBL" id="FZOD01000003">
    <property type="protein sequence ID" value="SNS03686.1"/>
    <property type="molecule type" value="Genomic_DNA"/>
</dbReference>
<sequence length="266" mass="28393">MPALVSKSLRDYRRGLIGWTLGIGVFMLVYLSVYSSIVADPDTYGPAALAKFPGPLKDLMGGLDNFTSGAGYLQAVAYQMFGPLLFTMCAVTLGSQVIAQPEERGTLELTLTLPIDRRRLLLERFAALALSLLGIALITFVLVAGMASALDMGVPFVNIVAAHTGLFLLVLFFGTVTVTVSAATGRKSLSMGVAGAWAVGGYVVETLGRDVAAISWLRWLSPFHYYLDGRPIYQGFPTGGYLVLAGATIVLLLTAMLAFDRRDVGV</sequence>